<proteinExistence type="predicted"/>
<sequence>MPLIKGNFNETQQCDPSPKINEIIASTEPSRPTAQLTSTDTF</sequence>
<feature type="region of interest" description="Disordered" evidence="1">
    <location>
        <begin position="23"/>
        <end position="42"/>
    </location>
</feature>
<dbReference type="AlphaFoldDB" id="A0A0E9VJ84"/>
<dbReference type="EMBL" id="GBXM01031102">
    <property type="protein sequence ID" value="JAH77475.1"/>
    <property type="molecule type" value="Transcribed_RNA"/>
</dbReference>
<feature type="compositionally biased region" description="Polar residues" evidence="1">
    <location>
        <begin position="27"/>
        <end position="42"/>
    </location>
</feature>
<reference evidence="2" key="2">
    <citation type="journal article" date="2015" name="Fish Shellfish Immunol.">
        <title>Early steps in the European eel (Anguilla anguilla)-Vibrio vulnificus interaction in the gills: Role of the RtxA13 toxin.</title>
        <authorList>
            <person name="Callol A."/>
            <person name="Pajuelo D."/>
            <person name="Ebbesson L."/>
            <person name="Teles M."/>
            <person name="MacKenzie S."/>
            <person name="Amaro C."/>
        </authorList>
    </citation>
    <scope>NUCLEOTIDE SEQUENCE</scope>
</reference>
<organism evidence="2">
    <name type="scientific">Anguilla anguilla</name>
    <name type="common">European freshwater eel</name>
    <name type="synonym">Muraena anguilla</name>
    <dbReference type="NCBI Taxonomy" id="7936"/>
    <lineage>
        <taxon>Eukaryota</taxon>
        <taxon>Metazoa</taxon>
        <taxon>Chordata</taxon>
        <taxon>Craniata</taxon>
        <taxon>Vertebrata</taxon>
        <taxon>Euteleostomi</taxon>
        <taxon>Actinopterygii</taxon>
        <taxon>Neopterygii</taxon>
        <taxon>Teleostei</taxon>
        <taxon>Anguilliformes</taxon>
        <taxon>Anguillidae</taxon>
        <taxon>Anguilla</taxon>
    </lineage>
</organism>
<evidence type="ECO:0000256" key="1">
    <source>
        <dbReference type="SAM" id="MobiDB-lite"/>
    </source>
</evidence>
<name>A0A0E9VJ84_ANGAN</name>
<evidence type="ECO:0000313" key="2">
    <source>
        <dbReference type="EMBL" id="JAH77475.1"/>
    </source>
</evidence>
<protein>
    <submittedName>
        <fullName evidence="2">Uncharacterized protein</fullName>
    </submittedName>
</protein>
<accession>A0A0E9VJ84</accession>
<reference evidence="2" key="1">
    <citation type="submission" date="2014-11" db="EMBL/GenBank/DDBJ databases">
        <authorList>
            <person name="Amaro Gonzalez C."/>
        </authorList>
    </citation>
    <scope>NUCLEOTIDE SEQUENCE</scope>
</reference>